<organism evidence="1 2">
    <name type="scientific">Nannocystis exedens</name>
    <dbReference type="NCBI Taxonomy" id="54"/>
    <lineage>
        <taxon>Bacteria</taxon>
        <taxon>Pseudomonadati</taxon>
        <taxon>Myxococcota</taxon>
        <taxon>Polyangia</taxon>
        <taxon>Nannocystales</taxon>
        <taxon>Nannocystaceae</taxon>
        <taxon>Nannocystis</taxon>
    </lineage>
</organism>
<evidence type="ECO:0000313" key="1">
    <source>
        <dbReference type="EMBL" id="SFF42657.1"/>
    </source>
</evidence>
<proteinExistence type="predicted"/>
<protein>
    <submittedName>
        <fullName evidence="1">Uncharacterized protein</fullName>
    </submittedName>
</protein>
<sequence>MGDAAAPRGLEVDADAAIGERLDGVVCEGRAKEVAAEAFELLAIAAIDGRRGVEVHAEGRHRQRRRGDGLGCGREVRAGERALHAGAKRRVHVEVVVRVRGEERVMHLREHGGHTRWRRRVCMQEANALAEVLEDAVRDQAVQVDVETEVAAESLHRDHDAGVQRRD</sequence>
<dbReference type="AlphaFoldDB" id="A0A1I2INM8"/>
<gene>
    <name evidence="1" type="ORF">SAMN02745121_08791</name>
</gene>
<accession>A0A1I2INM8</accession>
<dbReference type="EMBL" id="FOMX01000070">
    <property type="protein sequence ID" value="SFF42657.1"/>
    <property type="molecule type" value="Genomic_DNA"/>
</dbReference>
<evidence type="ECO:0000313" key="2">
    <source>
        <dbReference type="Proteomes" id="UP000199400"/>
    </source>
</evidence>
<keyword evidence="2" id="KW-1185">Reference proteome</keyword>
<reference evidence="2" key="1">
    <citation type="submission" date="2016-10" db="EMBL/GenBank/DDBJ databases">
        <authorList>
            <person name="Varghese N."/>
            <person name="Submissions S."/>
        </authorList>
    </citation>
    <scope>NUCLEOTIDE SEQUENCE [LARGE SCALE GENOMIC DNA]</scope>
    <source>
        <strain evidence="2">ATCC 25963</strain>
    </source>
</reference>
<name>A0A1I2INM8_9BACT</name>
<dbReference type="Proteomes" id="UP000199400">
    <property type="component" value="Unassembled WGS sequence"/>
</dbReference>